<protein>
    <submittedName>
        <fullName evidence="6">LysR family transcriptional regulator</fullName>
    </submittedName>
</protein>
<dbReference type="Gene3D" id="1.10.10.10">
    <property type="entry name" value="Winged helix-like DNA-binding domain superfamily/Winged helix DNA-binding domain"/>
    <property type="match status" value="1"/>
</dbReference>
<evidence type="ECO:0000259" key="5">
    <source>
        <dbReference type="PROSITE" id="PS50931"/>
    </source>
</evidence>
<evidence type="ECO:0000313" key="7">
    <source>
        <dbReference type="Proteomes" id="UP001145353"/>
    </source>
</evidence>
<name>A0A9X2X1H0_9GAMM</name>
<evidence type="ECO:0000256" key="2">
    <source>
        <dbReference type="ARBA" id="ARBA00023015"/>
    </source>
</evidence>
<comment type="similarity">
    <text evidence="1">Belongs to the LysR transcriptional regulatory family.</text>
</comment>
<comment type="caution">
    <text evidence="6">The sequence shown here is derived from an EMBL/GenBank/DDBJ whole genome shotgun (WGS) entry which is preliminary data.</text>
</comment>
<dbReference type="PANTHER" id="PTHR30579:SF7">
    <property type="entry name" value="HTH-TYPE TRANSCRIPTIONAL REGULATOR LRHA-RELATED"/>
    <property type="match status" value="1"/>
</dbReference>
<dbReference type="PROSITE" id="PS50931">
    <property type="entry name" value="HTH_LYSR"/>
    <property type="match status" value="1"/>
</dbReference>
<dbReference type="InterPro" id="IPR036390">
    <property type="entry name" value="WH_DNA-bd_sf"/>
</dbReference>
<dbReference type="AlphaFoldDB" id="A0A9X2X1H0"/>
<dbReference type="GO" id="GO:0003700">
    <property type="term" value="F:DNA-binding transcription factor activity"/>
    <property type="evidence" value="ECO:0007669"/>
    <property type="project" value="InterPro"/>
</dbReference>
<proteinExistence type="inferred from homology"/>
<dbReference type="InterPro" id="IPR005119">
    <property type="entry name" value="LysR_subst-bd"/>
</dbReference>
<dbReference type="Pfam" id="PF03466">
    <property type="entry name" value="LysR_substrate"/>
    <property type="match status" value="1"/>
</dbReference>
<dbReference type="PANTHER" id="PTHR30579">
    <property type="entry name" value="TRANSCRIPTIONAL REGULATOR"/>
    <property type="match status" value="1"/>
</dbReference>
<keyword evidence="2" id="KW-0805">Transcription regulation</keyword>
<evidence type="ECO:0000256" key="4">
    <source>
        <dbReference type="ARBA" id="ARBA00023163"/>
    </source>
</evidence>
<dbReference type="InterPro" id="IPR036388">
    <property type="entry name" value="WH-like_DNA-bd_sf"/>
</dbReference>
<evidence type="ECO:0000256" key="3">
    <source>
        <dbReference type="ARBA" id="ARBA00023125"/>
    </source>
</evidence>
<dbReference type="GO" id="GO:0003677">
    <property type="term" value="F:DNA binding"/>
    <property type="evidence" value="ECO:0007669"/>
    <property type="project" value="UniProtKB-KW"/>
</dbReference>
<dbReference type="Pfam" id="PF00126">
    <property type="entry name" value="HTH_1"/>
    <property type="match status" value="1"/>
</dbReference>
<feature type="domain" description="HTH lysR-type" evidence="5">
    <location>
        <begin position="32"/>
        <end position="89"/>
    </location>
</feature>
<gene>
    <name evidence="6" type="ORF">KZO87_05240</name>
</gene>
<organism evidence="6 7">
    <name type="scientific">Chromohalobacter moromii</name>
    <dbReference type="NCBI Taxonomy" id="2860329"/>
    <lineage>
        <taxon>Bacteria</taxon>
        <taxon>Pseudomonadati</taxon>
        <taxon>Pseudomonadota</taxon>
        <taxon>Gammaproteobacteria</taxon>
        <taxon>Oceanospirillales</taxon>
        <taxon>Halomonadaceae</taxon>
        <taxon>Chromohalobacter</taxon>
    </lineage>
</organism>
<keyword evidence="7" id="KW-1185">Reference proteome</keyword>
<reference evidence="6" key="2">
    <citation type="journal article" date="2022" name="Syst. Appl. Microbiol.">
        <title>Chromohalobacter moromii sp. nov., a moderately halophilic bacterium isolated from lupine-based moromi fermentation.</title>
        <authorList>
            <person name="Lulf R.H."/>
            <person name="Hilgarth M."/>
            <person name="Ehrmann M.A."/>
        </authorList>
    </citation>
    <scope>NUCLEOTIDE SEQUENCE</scope>
    <source>
        <strain evidence="6">TMW 2.2304</strain>
    </source>
</reference>
<reference evidence="6" key="1">
    <citation type="submission" date="2021-07" db="EMBL/GenBank/DDBJ databases">
        <authorList>
            <person name="Luelf R.H."/>
        </authorList>
    </citation>
    <scope>NUCLEOTIDE SEQUENCE</scope>
    <source>
        <strain evidence="6">TMW 2.2304</strain>
    </source>
</reference>
<dbReference type="SUPFAM" id="SSF53850">
    <property type="entry name" value="Periplasmic binding protein-like II"/>
    <property type="match status" value="1"/>
</dbReference>
<dbReference type="Proteomes" id="UP001145353">
    <property type="component" value="Unassembled WGS sequence"/>
</dbReference>
<dbReference type="InterPro" id="IPR000847">
    <property type="entry name" value="LysR_HTH_N"/>
</dbReference>
<accession>A0A9X2X1H0</accession>
<keyword evidence="3" id="KW-0238">DNA-binding</keyword>
<dbReference type="Gene3D" id="3.40.190.10">
    <property type="entry name" value="Periplasmic binding protein-like II"/>
    <property type="match status" value="2"/>
</dbReference>
<dbReference type="InterPro" id="IPR050176">
    <property type="entry name" value="LTTR"/>
</dbReference>
<dbReference type="EMBL" id="JAHXDE010000002">
    <property type="protein sequence ID" value="MCT8504771.1"/>
    <property type="molecule type" value="Genomic_DNA"/>
</dbReference>
<sequence>MSSMLDRTLPSVKRVISMAVIGNADSTALAALDSDLLLAFVTVADSGGFTAAARYLHKTQSTISLRISTLESRLDTLLIERGSRRLTLTSDGETFLVYARRLLQLQREAIAALGRSQPVTLRFGLPEDYADTWLPALLERFGARHPDVHVHIHCRMSTELLEQLEKGSLDIVMAVQHAADSGGRPVATEEVVWAAHRRFVLDPGRPIPLALFPEQCIYRRRALAALAGIGRDWQLDSTSQSPSGLRVIVNQGQTLTVTDRRSLPENWRALGEEDGLPPLPPAVIEVHRSPSLTHPAFDDFVALIDEVLEESVVAE</sequence>
<dbReference type="SUPFAM" id="SSF46785">
    <property type="entry name" value="Winged helix' DNA-binding domain"/>
    <property type="match status" value="1"/>
</dbReference>
<dbReference type="FunFam" id="1.10.10.10:FF:000001">
    <property type="entry name" value="LysR family transcriptional regulator"/>
    <property type="match status" value="1"/>
</dbReference>
<evidence type="ECO:0000256" key="1">
    <source>
        <dbReference type="ARBA" id="ARBA00009437"/>
    </source>
</evidence>
<dbReference type="PRINTS" id="PR00039">
    <property type="entry name" value="HTHLYSR"/>
</dbReference>
<keyword evidence="4" id="KW-0804">Transcription</keyword>
<evidence type="ECO:0000313" key="6">
    <source>
        <dbReference type="EMBL" id="MCT8504771.1"/>
    </source>
</evidence>